<sequence length="45" mass="4954">MVLVGVMGFCSTAEARGGTGIAEGCFDLMDVIDLFSDVLVEWWRR</sequence>
<organism evidence="2 3">
    <name type="scientific">Hyalangium minutum</name>
    <dbReference type="NCBI Taxonomy" id="394096"/>
    <lineage>
        <taxon>Bacteria</taxon>
        <taxon>Pseudomonadati</taxon>
        <taxon>Myxococcota</taxon>
        <taxon>Myxococcia</taxon>
        <taxon>Myxococcales</taxon>
        <taxon>Cystobacterineae</taxon>
        <taxon>Archangiaceae</taxon>
        <taxon>Hyalangium</taxon>
    </lineage>
</organism>
<keyword evidence="3" id="KW-1185">Reference proteome</keyword>
<dbReference type="AlphaFoldDB" id="A0A085WI58"/>
<gene>
    <name evidence="1" type="ORF">DB31_8637</name>
    <name evidence="2" type="ORF">DB31_8724</name>
</gene>
<evidence type="ECO:0000313" key="2">
    <source>
        <dbReference type="EMBL" id="KFE67371.1"/>
    </source>
</evidence>
<accession>A0A085WI58</accession>
<proteinExistence type="predicted"/>
<comment type="caution">
    <text evidence="2">The sequence shown here is derived from an EMBL/GenBank/DDBJ whole genome shotgun (WGS) entry which is preliminary data.</text>
</comment>
<name>A0A085WI58_9BACT</name>
<reference evidence="2 3" key="1">
    <citation type="submission" date="2014-04" db="EMBL/GenBank/DDBJ databases">
        <title>Genome assembly of Hyalangium minutum DSM 14724.</title>
        <authorList>
            <person name="Sharma G."/>
            <person name="Subramanian S."/>
        </authorList>
    </citation>
    <scope>NUCLEOTIDE SEQUENCE [LARGE SCALE GENOMIC DNA]</scope>
    <source>
        <strain evidence="2 3">DSM 14724</strain>
    </source>
</reference>
<evidence type="ECO:0000313" key="3">
    <source>
        <dbReference type="Proteomes" id="UP000028725"/>
    </source>
</evidence>
<evidence type="ECO:0000313" key="1">
    <source>
        <dbReference type="EMBL" id="KFE67284.1"/>
    </source>
</evidence>
<dbReference type="EMBL" id="JMCB01000008">
    <property type="protein sequence ID" value="KFE67371.1"/>
    <property type="molecule type" value="Genomic_DNA"/>
</dbReference>
<dbReference type="EMBL" id="JMCB01000008">
    <property type="protein sequence ID" value="KFE67284.1"/>
    <property type="molecule type" value="Genomic_DNA"/>
</dbReference>
<protein>
    <submittedName>
        <fullName evidence="2">Uncharacterized protein</fullName>
    </submittedName>
</protein>
<dbReference type="Proteomes" id="UP000028725">
    <property type="component" value="Unassembled WGS sequence"/>
</dbReference>